<comment type="caution">
    <text evidence="2">The sequence shown here is derived from an EMBL/GenBank/DDBJ whole genome shotgun (WGS) entry which is preliminary data.</text>
</comment>
<feature type="region of interest" description="Disordered" evidence="1">
    <location>
        <begin position="1"/>
        <end position="43"/>
    </location>
</feature>
<keyword evidence="3" id="KW-1185">Reference proteome</keyword>
<dbReference type="EMBL" id="JBDODL010004599">
    <property type="protein sequence ID" value="MES1923088.1"/>
    <property type="molecule type" value="Genomic_DNA"/>
</dbReference>
<feature type="compositionally biased region" description="Polar residues" evidence="1">
    <location>
        <begin position="25"/>
        <end position="43"/>
    </location>
</feature>
<evidence type="ECO:0000256" key="1">
    <source>
        <dbReference type="SAM" id="MobiDB-lite"/>
    </source>
</evidence>
<sequence length="236" mass="27152">KKFSPKHFTHYIAPPPAPPPPFPSNQPETIKTTQIPRQNAHSTKPFQQQYVSYHNNNFNNFIIQAPNLSENQIQQLRNLSSQLQSAPPPQNQRQQYVNPFLSASAFHQQKFDSGSYDVGDGNNENKSFYSGNDFGNVKENLQFVKSDEKVRFERSFKNAKKPIFIGKQKNYYRWGVPHPPPIAEMPYFGRSSAIKRSGFEESPREIRPGKRRPRKMFTDEEVNNLIQGVTQVSLLA</sequence>
<name>A0ABV2ATU1_9EUKA</name>
<gene>
    <name evidence="2" type="ORF">MHBO_004627</name>
</gene>
<organism evidence="2 3">
    <name type="scientific">Bonamia ostreae</name>
    <dbReference type="NCBI Taxonomy" id="126728"/>
    <lineage>
        <taxon>Eukaryota</taxon>
        <taxon>Sar</taxon>
        <taxon>Rhizaria</taxon>
        <taxon>Endomyxa</taxon>
        <taxon>Ascetosporea</taxon>
        <taxon>Haplosporida</taxon>
        <taxon>Bonamia</taxon>
    </lineage>
</organism>
<evidence type="ECO:0000313" key="3">
    <source>
        <dbReference type="Proteomes" id="UP001439008"/>
    </source>
</evidence>
<feature type="compositionally biased region" description="Pro residues" evidence="1">
    <location>
        <begin position="13"/>
        <end position="24"/>
    </location>
</feature>
<protein>
    <submittedName>
        <fullName evidence="2">Uncharacterized protein</fullName>
    </submittedName>
</protein>
<accession>A0ABV2ATU1</accession>
<proteinExistence type="predicted"/>
<reference evidence="2 3" key="1">
    <citation type="journal article" date="2024" name="BMC Biol.">
        <title>Comparative genomics of Ascetosporea gives new insight into the evolutionary basis for animal parasitism in Rhizaria.</title>
        <authorList>
            <person name="Hiltunen Thoren M."/>
            <person name="Onut-Brannstrom I."/>
            <person name="Alfjorden A."/>
            <person name="Peckova H."/>
            <person name="Swords F."/>
            <person name="Hooper C."/>
            <person name="Holzer A.S."/>
            <person name="Bass D."/>
            <person name="Burki F."/>
        </authorList>
    </citation>
    <scope>NUCLEOTIDE SEQUENCE [LARGE SCALE GENOMIC DNA]</scope>
    <source>
        <strain evidence="2">20-A016</strain>
    </source>
</reference>
<dbReference type="Proteomes" id="UP001439008">
    <property type="component" value="Unassembled WGS sequence"/>
</dbReference>
<evidence type="ECO:0000313" key="2">
    <source>
        <dbReference type="EMBL" id="MES1923088.1"/>
    </source>
</evidence>
<feature type="non-terminal residue" evidence="2">
    <location>
        <position position="1"/>
    </location>
</feature>